<dbReference type="EMBL" id="JAERRG010000009">
    <property type="protein sequence ID" value="MBL1115494.1"/>
    <property type="molecule type" value="Genomic_DNA"/>
</dbReference>
<dbReference type="Proteomes" id="UP000621510">
    <property type="component" value="Unassembled WGS sequence"/>
</dbReference>
<name>A0ABS1PTW9_9ACTN</name>
<dbReference type="RefSeq" id="WP_201853281.1">
    <property type="nucleotide sequence ID" value="NZ_JAERRG010000009.1"/>
</dbReference>
<keyword evidence="2" id="KW-1185">Reference proteome</keyword>
<reference evidence="1 2" key="1">
    <citation type="submission" date="2021-01" db="EMBL/GenBank/DDBJ databases">
        <title>WGS of actinomycetes isolated from Thailand.</title>
        <authorList>
            <person name="Thawai C."/>
        </authorList>
    </citation>
    <scope>NUCLEOTIDE SEQUENCE [LARGE SCALE GENOMIC DNA]</scope>
    <source>
        <strain evidence="1 2">CA3R110</strain>
    </source>
</reference>
<protein>
    <submittedName>
        <fullName evidence="1">Uncharacterized protein</fullName>
    </submittedName>
</protein>
<gene>
    <name evidence="1" type="ORF">JK364_24290</name>
</gene>
<accession>A0ABS1PTW9</accession>
<organism evidence="1 2">
    <name type="scientific">Streptomyces endocoffeicus</name>
    <dbReference type="NCBI Taxonomy" id="2898945"/>
    <lineage>
        <taxon>Bacteria</taxon>
        <taxon>Bacillati</taxon>
        <taxon>Actinomycetota</taxon>
        <taxon>Actinomycetes</taxon>
        <taxon>Kitasatosporales</taxon>
        <taxon>Streptomycetaceae</taxon>
        <taxon>Streptomyces</taxon>
    </lineage>
</organism>
<sequence length="66" mass="7322">MLTENIEFIDAANSYTSGFLVVGVADHDEVHGYVWEHRLADGTATWVARPNRGDSVSRNPGFQSKE</sequence>
<proteinExistence type="predicted"/>
<evidence type="ECO:0000313" key="2">
    <source>
        <dbReference type="Proteomes" id="UP000621510"/>
    </source>
</evidence>
<comment type="caution">
    <text evidence="1">The sequence shown here is derived from an EMBL/GenBank/DDBJ whole genome shotgun (WGS) entry which is preliminary data.</text>
</comment>
<evidence type="ECO:0000313" key="1">
    <source>
        <dbReference type="EMBL" id="MBL1115494.1"/>
    </source>
</evidence>